<keyword evidence="1" id="KW-1133">Transmembrane helix</keyword>
<dbReference type="Proteomes" id="UP000298642">
    <property type="component" value="Chromosome"/>
</dbReference>
<keyword evidence="1" id="KW-0472">Membrane</keyword>
<evidence type="ECO:0000313" key="3">
    <source>
        <dbReference type="Proteomes" id="UP000298642"/>
    </source>
</evidence>
<name>A0A4D7AKV4_9FIRM</name>
<gene>
    <name evidence="2" type="ORF">EIO64_01650</name>
</gene>
<dbReference type="RefSeq" id="WP_021750088.1">
    <property type="nucleotide sequence ID" value="NZ_CAUWCU010000010.1"/>
</dbReference>
<organism evidence="2 3">
    <name type="scientific">Dysosmobacter welbionis</name>
    <dbReference type="NCBI Taxonomy" id="2093857"/>
    <lineage>
        <taxon>Bacteria</taxon>
        <taxon>Bacillati</taxon>
        <taxon>Bacillota</taxon>
        <taxon>Clostridia</taxon>
        <taxon>Eubacteriales</taxon>
        <taxon>Oscillospiraceae</taxon>
        <taxon>Dysosmobacter</taxon>
    </lineage>
</organism>
<feature type="transmembrane region" description="Helical" evidence="1">
    <location>
        <begin position="59"/>
        <end position="79"/>
    </location>
</feature>
<keyword evidence="3" id="KW-1185">Reference proteome</keyword>
<accession>A0A4D7AKV4</accession>
<keyword evidence="1" id="KW-0812">Transmembrane</keyword>
<sequence length="119" mass="12947">MKKQILYGMLGFLSLLGFAGVFTEARGFLGFFAFAVDFQYFFLKSDEMLEAQLARSASRAFVVGMLMMAAAVLGTLTLGGFTPQRALLTGCTVGWAASVVVYALTAAWYGFRESWGLEP</sequence>
<dbReference type="EMBL" id="CP034413">
    <property type="protein sequence ID" value="QCI58088.1"/>
    <property type="molecule type" value="Genomic_DNA"/>
</dbReference>
<dbReference type="GeneID" id="89523357"/>
<reference evidence="3" key="1">
    <citation type="submission" date="2018-12" db="EMBL/GenBank/DDBJ databases">
        <title>Dusodibacter welbiota gen. nov., sp. nov., isolated from human faeces and emended description of the Oscillibacter genus.</title>
        <authorList>
            <person name="Le Roy T."/>
            <person name="Van der Smissen P."/>
            <person name="Delzenne N."/>
            <person name="Muccioli G."/>
            <person name="Collet J.F."/>
            <person name="Cani P.D."/>
        </authorList>
    </citation>
    <scope>NUCLEOTIDE SEQUENCE [LARGE SCALE GENOMIC DNA]</scope>
    <source>
        <strain evidence="3">J115</strain>
    </source>
</reference>
<proteinExistence type="predicted"/>
<protein>
    <submittedName>
        <fullName evidence="2">DUF3796 domain-containing protein</fullName>
    </submittedName>
</protein>
<evidence type="ECO:0000313" key="2">
    <source>
        <dbReference type="EMBL" id="QCI58088.1"/>
    </source>
</evidence>
<feature type="transmembrane region" description="Helical" evidence="1">
    <location>
        <begin position="86"/>
        <end position="111"/>
    </location>
</feature>
<dbReference type="KEGG" id="obj:EIO64_01650"/>
<evidence type="ECO:0000256" key="1">
    <source>
        <dbReference type="SAM" id="Phobius"/>
    </source>
</evidence>
<dbReference type="AlphaFoldDB" id="A0A4D7AKV4"/>